<evidence type="ECO:0000256" key="1">
    <source>
        <dbReference type="ARBA" id="ARBA00007137"/>
    </source>
</evidence>
<reference evidence="4" key="1">
    <citation type="journal article" date="2014" name="Front. Microbiol.">
        <title>High frequency of phylogenetically diverse reductive dehalogenase-homologous genes in deep subseafloor sedimentary metagenomes.</title>
        <authorList>
            <person name="Kawai M."/>
            <person name="Futagami T."/>
            <person name="Toyoda A."/>
            <person name="Takaki Y."/>
            <person name="Nishi S."/>
            <person name="Hori S."/>
            <person name="Arai W."/>
            <person name="Tsubouchi T."/>
            <person name="Morono Y."/>
            <person name="Uchiyama I."/>
            <person name="Ito T."/>
            <person name="Fujiyama A."/>
            <person name="Inagaki F."/>
            <person name="Takami H."/>
        </authorList>
    </citation>
    <scope>NUCLEOTIDE SEQUENCE</scope>
    <source>
        <strain evidence="4">Expedition CK06-06</strain>
    </source>
</reference>
<keyword evidence="2" id="KW-0489">Methyltransferase</keyword>
<dbReference type="GO" id="GO:0032259">
    <property type="term" value="P:methylation"/>
    <property type="evidence" value="ECO:0007669"/>
    <property type="project" value="UniProtKB-KW"/>
</dbReference>
<accession>X0V5F4</accession>
<gene>
    <name evidence="4" type="ORF">S01H1_40650</name>
</gene>
<dbReference type="InterPro" id="IPR010426">
    <property type="entry name" value="MTTB_MeTrfase"/>
</dbReference>
<evidence type="ECO:0000313" key="4">
    <source>
        <dbReference type="EMBL" id="GAG07723.1"/>
    </source>
</evidence>
<comment type="caution">
    <text evidence="4">The sequence shown here is derived from an EMBL/GenBank/DDBJ whole genome shotgun (WGS) entry which is preliminary data.</text>
</comment>
<evidence type="ECO:0000256" key="2">
    <source>
        <dbReference type="ARBA" id="ARBA00022603"/>
    </source>
</evidence>
<organism evidence="4">
    <name type="scientific">marine sediment metagenome</name>
    <dbReference type="NCBI Taxonomy" id="412755"/>
    <lineage>
        <taxon>unclassified sequences</taxon>
        <taxon>metagenomes</taxon>
        <taxon>ecological metagenomes</taxon>
    </lineage>
</organism>
<sequence length="216" mass="23833">MGKVNNCFLSFIDVPGITVNELTHSETIANLVHENSVDILTDVGFCVPDKDLLIRLEAAGFQVDLASEMVRIPPELLESTLKDLPKDFMLFDRGGQSLGKFRNESCFMGAGTPVNVFDLKTGQHRNSTRQDVRQIVTIQDALSQVDIVRPTVTATDMGEYSDLVEIAELLRCTTKPVVHRTLSPDRVEAAAEMLFAVAGGKKEFQSKPNFATLYCP</sequence>
<proteinExistence type="inferred from homology"/>
<dbReference type="GO" id="GO:0008168">
    <property type="term" value="F:methyltransferase activity"/>
    <property type="evidence" value="ECO:0007669"/>
    <property type="project" value="UniProtKB-KW"/>
</dbReference>
<protein>
    <submittedName>
        <fullName evidence="4">Uncharacterized protein</fullName>
    </submittedName>
</protein>
<dbReference type="GO" id="GO:0015948">
    <property type="term" value="P:methanogenesis"/>
    <property type="evidence" value="ECO:0007669"/>
    <property type="project" value="InterPro"/>
</dbReference>
<feature type="non-terminal residue" evidence="4">
    <location>
        <position position="216"/>
    </location>
</feature>
<dbReference type="InterPro" id="IPR038601">
    <property type="entry name" value="MttB-like_sf"/>
</dbReference>
<evidence type="ECO:0000256" key="3">
    <source>
        <dbReference type="ARBA" id="ARBA00022679"/>
    </source>
</evidence>
<dbReference type="Gene3D" id="3.20.20.480">
    <property type="entry name" value="Trimethylamine methyltransferase-like"/>
    <property type="match status" value="1"/>
</dbReference>
<name>X0V5F4_9ZZZZ</name>
<dbReference type="Pfam" id="PF06253">
    <property type="entry name" value="MTTB"/>
    <property type="match status" value="1"/>
</dbReference>
<comment type="similarity">
    <text evidence="1">Belongs to the trimethylamine methyltransferase family.</text>
</comment>
<dbReference type="AlphaFoldDB" id="X0V5F4"/>
<keyword evidence="3" id="KW-0808">Transferase</keyword>
<dbReference type="EMBL" id="BARS01025749">
    <property type="protein sequence ID" value="GAG07723.1"/>
    <property type="molecule type" value="Genomic_DNA"/>
</dbReference>